<evidence type="ECO:0000259" key="7">
    <source>
        <dbReference type="Pfam" id="PF07980"/>
    </source>
</evidence>
<reference evidence="9" key="1">
    <citation type="submission" date="2023-07" db="EMBL/GenBank/DDBJ databases">
        <title>Two novel species in the genus Flavivirga.</title>
        <authorList>
            <person name="Kwon K."/>
        </authorList>
    </citation>
    <scope>NUCLEOTIDE SEQUENCE</scope>
    <source>
        <strain evidence="9">KACC 14157</strain>
    </source>
</reference>
<dbReference type="PROSITE" id="PS51257">
    <property type="entry name" value="PROKAR_LIPOPROTEIN"/>
    <property type="match status" value="1"/>
</dbReference>
<keyword evidence="5" id="KW-0998">Cell outer membrane</keyword>
<dbReference type="Proteomes" id="UP001176891">
    <property type="component" value="Unassembled WGS sequence"/>
</dbReference>
<proteinExistence type="inferred from homology"/>
<sequence>MKKLLVLIVVCMMGSACADIELDENPPSLLNPETFFTTESEFESALAGAFRPLYSGYSSFDYGYPLIMTSGAEDVRSDAGIFLDLDRLAPNGSDQSILNVWRQLYQSIANANTIIGNLGNADIPEERLNELEGQAKFIRAFNYFFLVRWFGEVQLTTFENQSDVENLKQATVTEIYESIIANLKDAESKLPDSFEEKGRPTKGAAKALLAKVYLTMAGWPLEDTSKYALARDKAKEVIDSGIYSLEPNFANLWKEENKLTNREFIFAFYGSIASDGISGSHLHVASRHWGNGEGGWGDFYSEDRFFNAFPNSPRKDATFTSVFADGTSWEDAGVQPHMAKYRDAGDTVGNDGEGFVVLLRYADVLLIYAEAENNAEGAPTTAALEAVNQVRRRAEGFDDINTPSSVDIPTSMSQAEFDKAVIEERHWELAFELNRWFDLVRKKMVVEVNKDVHPNVTENNRLLPKPSAQLIPGILDQNIGY</sequence>
<dbReference type="SUPFAM" id="SSF48452">
    <property type="entry name" value="TPR-like"/>
    <property type="match status" value="1"/>
</dbReference>
<comment type="caution">
    <text evidence="9">The sequence shown here is derived from an EMBL/GenBank/DDBJ whole genome shotgun (WGS) entry which is preliminary data.</text>
</comment>
<accession>A0ABT8WYN1</accession>
<organism evidence="9 10">
    <name type="scientific">Flavivirga amylovorans</name>
    <dbReference type="NCBI Taxonomy" id="870486"/>
    <lineage>
        <taxon>Bacteria</taxon>
        <taxon>Pseudomonadati</taxon>
        <taxon>Bacteroidota</taxon>
        <taxon>Flavobacteriia</taxon>
        <taxon>Flavobacteriales</taxon>
        <taxon>Flavobacteriaceae</taxon>
        <taxon>Flavivirga</taxon>
    </lineage>
</organism>
<keyword evidence="3 6" id="KW-0732">Signal</keyword>
<feature type="chain" id="PRO_5046707891" evidence="6">
    <location>
        <begin position="19"/>
        <end position="481"/>
    </location>
</feature>
<dbReference type="InterPro" id="IPR011990">
    <property type="entry name" value="TPR-like_helical_dom_sf"/>
</dbReference>
<dbReference type="EMBL" id="JAUOEM010000001">
    <property type="protein sequence ID" value="MDO5986773.1"/>
    <property type="molecule type" value="Genomic_DNA"/>
</dbReference>
<evidence type="ECO:0000256" key="2">
    <source>
        <dbReference type="ARBA" id="ARBA00006275"/>
    </source>
</evidence>
<evidence type="ECO:0000256" key="5">
    <source>
        <dbReference type="ARBA" id="ARBA00023237"/>
    </source>
</evidence>
<evidence type="ECO:0000313" key="9">
    <source>
        <dbReference type="EMBL" id="MDO5986773.1"/>
    </source>
</evidence>
<keyword evidence="4" id="KW-0472">Membrane</keyword>
<protein>
    <submittedName>
        <fullName evidence="9">RagB/SusD family nutrient uptake outer membrane protein</fullName>
    </submittedName>
</protein>
<evidence type="ECO:0000259" key="8">
    <source>
        <dbReference type="Pfam" id="PF14322"/>
    </source>
</evidence>
<evidence type="ECO:0000256" key="3">
    <source>
        <dbReference type="ARBA" id="ARBA00022729"/>
    </source>
</evidence>
<dbReference type="Pfam" id="PF07980">
    <property type="entry name" value="SusD_RagB"/>
    <property type="match status" value="1"/>
</dbReference>
<name>A0ABT8WYN1_9FLAO</name>
<feature type="domain" description="RagB/SusD" evidence="7">
    <location>
        <begin position="336"/>
        <end position="460"/>
    </location>
</feature>
<dbReference type="InterPro" id="IPR033985">
    <property type="entry name" value="SusD-like_N"/>
</dbReference>
<evidence type="ECO:0000256" key="4">
    <source>
        <dbReference type="ARBA" id="ARBA00023136"/>
    </source>
</evidence>
<comment type="subcellular location">
    <subcellularLocation>
        <location evidence="1">Cell outer membrane</location>
    </subcellularLocation>
</comment>
<evidence type="ECO:0000256" key="1">
    <source>
        <dbReference type="ARBA" id="ARBA00004442"/>
    </source>
</evidence>
<keyword evidence="10" id="KW-1185">Reference proteome</keyword>
<comment type="similarity">
    <text evidence="2">Belongs to the SusD family.</text>
</comment>
<dbReference type="Pfam" id="PF14322">
    <property type="entry name" value="SusD-like_3"/>
    <property type="match status" value="1"/>
</dbReference>
<evidence type="ECO:0000313" key="10">
    <source>
        <dbReference type="Proteomes" id="UP001176891"/>
    </source>
</evidence>
<feature type="signal peptide" evidence="6">
    <location>
        <begin position="1"/>
        <end position="18"/>
    </location>
</feature>
<evidence type="ECO:0000256" key="6">
    <source>
        <dbReference type="SAM" id="SignalP"/>
    </source>
</evidence>
<dbReference type="CDD" id="cd08977">
    <property type="entry name" value="SusD"/>
    <property type="match status" value="1"/>
</dbReference>
<gene>
    <name evidence="9" type="ORF">Q4Q39_05065</name>
</gene>
<feature type="domain" description="SusD-like N-terminal" evidence="8">
    <location>
        <begin position="92"/>
        <end position="214"/>
    </location>
</feature>
<dbReference type="RefSeq" id="WP_303281287.1">
    <property type="nucleotide sequence ID" value="NZ_BAABCZ010000016.1"/>
</dbReference>
<dbReference type="InterPro" id="IPR012944">
    <property type="entry name" value="SusD_RagB_dom"/>
</dbReference>
<dbReference type="Gene3D" id="1.25.40.390">
    <property type="match status" value="1"/>
</dbReference>